<protein>
    <submittedName>
        <fullName evidence="1">Uncharacterized protein</fullName>
    </submittedName>
</protein>
<gene>
    <name evidence="1" type="ORF">TIFTF001_003104</name>
</gene>
<organism evidence="1 2">
    <name type="scientific">Ficus carica</name>
    <name type="common">Common fig</name>
    <dbReference type="NCBI Taxonomy" id="3494"/>
    <lineage>
        <taxon>Eukaryota</taxon>
        <taxon>Viridiplantae</taxon>
        <taxon>Streptophyta</taxon>
        <taxon>Embryophyta</taxon>
        <taxon>Tracheophyta</taxon>
        <taxon>Spermatophyta</taxon>
        <taxon>Magnoliopsida</taxon>
        <taxon>eudicotyledons</taxon>
        <taxon>Gunneridae</taxon>
        <taxon>Pentapetalae</taxon>
        <taxon>rosids</taxon>
        <taxon>fabids</taxon>
        <taxon>Rosales</taxon>
        <taxon>Moraceae</taxon>
        <taxon>Ficeae</taxon>
        <taxon>Ficus</taxon>
    </lineage>
</organism>
<dbReference type="Gramene" id="FCD_00010074-RA">
    <property type="protein sequence ID" value="FCD_00010074-RA:cds"/>
    <property type="gene ID" value="FCD_00010074"/>
</dbReference>
<dbReference type="EMBL" id="BTGU01000003">
    <property type="protein sequence ID" value="GMN31073.1"/>
    <property type="molecule type" value="Genomic_DNA"/>
</dbReference>
<dbReference type="Proteomes" id="UP001187192">
    <property type="component" value="Unassembled WGS sequence"/>
</dbReference>
<reference evidence="1" key="1">
    <citation type="submission" date="2023-07" db="EMBL/GenBank/DDBJ databases">
        <title>draft genome sequence of fig (Ficus carica).</title>
        <authorList>
            <person name="Takahashi T."/>
            <person name="Nishimura K."/>
        </authorList>
    </citation>
    <scope>NUCLEOTIDE SEQUENCE</scope>
</reference>
<evidence type="ECO:0000313" key="2">
    <source>
        <dbReference type="Proteomes" id="UP001187192"/>
    </source>
</evidence>
<name>A0AA88CQQ0_FICCA</name>
<comment type="caution">
    <text evidence="1">The sequence shown here is derived from an EMBL/GenBank/DDBJ whole genome shotgun (WGS) entry which is preliminary data.</text>
</comment>
<proteinExistence type="predicted"/>
<accession>A0AA88CQQ0</accession>
<dbReference type="AlphaFoldDB" id="A0AA88CQQ0"/>
<keyword evidence="2" id="KW-1185">Reference proteome</keyword>
<evidence type="ECO:0000313" key="1">
    <source>
        <dbReference type="EMBL" id="GMN31073.1"/>
    </source>
</evidence>
<sequence length="62" mass="7176">MISGVRKESSGARFRLCARLKFLAGLKMNWEEMQMMFPKKSYLEKVDYCPLIILCPCVEEGV</sequence>